<accession>A0AAN8JJA1</accession>
<feature type="signal peptide" evidence="1">
    <location>
        <begin position="1"/>
        <end position="19"/>
    </location>
</feature>
<keyword evidence="3" id="KW-1185">Reference proteome</keyword>
<keyword evidence="1" id="KW-0732">Signal</keyword>
<name>A0AAN8JJA1_PATCE</name>
<organism evidence="2 3">
    <name type="scientific">Patella caerulea</name>
    <name type="common">Rayed Mediterranean limpet</name>
    <dbReference type="NCBI Taxonomy" id="87958"/>
    <lineage>
        <taxon>Eukaryota</taxon>
        <taxon>Metazoa</taxon>
        <taxon>Spiralia</taxon>
        <taxon>Lophotrochozoa</taxon>
        <taxon>Mollusca</taxon>
        <taxon>Gastropoda</taxon>
        <taxon>Patellogastropoda</taxon>
        <taxon>Patelloidea</taxon>
        <taxon>Patellidae</taxon>
        <taxon>Patella</taxon>
    </lineage>
</organism>
<evidence type="ECO:0000313" key="2">
    <source>
        <dbReference type="EMBL" id="KAK6176525.1"/>
    </source>
</evidence>
<evidence type="ECO:0000313" key="3">
    <source>
        <dbReference type="Proteomes" id="UP001347796"/>
    </source>
</evidence>
<dbReference type="EMBL" id="JAZGQO010000010">
    <property type="protein sequence ID" value="KAK6176525.1"/>
    <property type="molecule type" value="Genomic_DNA"/>
</dbReference>
<sequence length="88" mass="9893">MKLLLRLVSTALLVQLSTTELSTSELSVDHATIVDTKQQNDIPGIFTNLLRELTKEELQALMVAQGERFTETYPGGNEIYKKNPLFNI</sequence>
<protein>
    <submittedName>
        <fullName evidence="2">Uncharacterized protein</fullName>
    </submittedName>
</protein>
<dbReference type="AlphaFoldDB" id="A0AAN8JJA1"/>
<comment type="caution">
    <text evidence="2">The sequence shown here is derived from an EMBL/GenBank/DDBJ whole genome shotgun (WGS) entry which is preliminary data.</text>
</comment>
<evidence type="ECO:0000256" key="1">
    <source>
        <dbReference type="SAM" id="SignalP"/>
    </source>
</evidence>
<reference evidence="2 3" key="1">
    <citation type="submission" date="2024-01" db="EMBL/GenBank/DDBJ databases">
        <title>The genome of the rayed Mediterranean limpet Patella caerulea (Linnaeus, 1758).</title>
        <authorList>
            <person name="Anh-Thu Weber A."/>
            <person name="Halstead-Nussloch G."/>
        </authorList>
    </citation>
    <scope>NUCLEOTIDE SEQUENCE [LARGE SCALE GENOMIC DNA]</scope>
    <source>
        <strain evidence="2">AATW-2023a</strain>
        <tissue evidence="2">Whole specimen</tissue>
    </source>
</reference>
<dbReference type="Proteomes" id="UP001347796">
    <property type="component" value="Unassembled WGS sequence"/>
</dbReference>
<proteinExistence type="predicted"/>
<feature type="chain" id="PRO_5042982444" evidence="1">
    <location>
        <begin position="20"/>
        <end position="88"/>
    </location>
</feature>
<gene>
    <name evidence="2" type="ORF">SNE40_014793</name>
</gene>